<feature type="chain" id="PRO_5035776926" description="histidine kinase" evidence="8">
    <location>
        <begin position="28"/>
        <end position="1310"/>
    </location>
</feature>
<dbReference type="Gene3D" id="3.40.50.2300">
    <property type="match status" value="1"/>
</dbReference>
<dbReference type="PROSITE" id="PS01124">
    <property type="entry name" value="HTH_ARAC_FAMILY_2"/>
    <property type="match status" value="1"/>
</dbReference>
<protein>
    <recommendedName>
        <fullName evidence="2">histidine kinase</fullName>
        <ecNumber evidence="2">2.7.13.3</ecNumber>
    </recommendedName>
</protein>
<comment type="catalytic activity">
    <reaction evidence="1">
        <text>ATP + protein L-histidine = ADP + protein N-phospho-L-histidine.</text>
        <dbReference type="EC" id="2.7.13.3"/>
    </reaction>
</comment>
<dbReference type="Gene3D" id="1.10.287.130">
    <property type="match status" value="1"/>
</dbReference>
<dbReference type="InterPro" id="IPR011110">
    <property type="entry name" value="Reg_prop"/>
</dbReference>
<dbReference type="RefSeq" id="WP_353545524.1">
    <property type="nucleotide sequence ID" value="NZ_JAGKSB010000001.1"/>
</dbReference>
<dbReference type="SUPFAM" id="SSF47384">
    <property type="entry name" value="Homodimeric domain of signal transducing histidine kinase"/>
    <property type="match status" value="1"/>
</dbReference>
<keyword evidence="5" id="KW-0238">DNA-binding</keyword>
<dbReference type="PROSITE" id="PS50110">
    <property type="entry name" value="RESPONSE_REGULATORY"/>
    <property type="match status" value="1"/>
</dbReference>
<organism evidence="12 13">
    <name type="scientific">Rhinopithecimicrobium faecis</name>
    <dbReference type="NCBI Taxonomy" id="2820698"/>
    <lineage>
        <taxon>Bacteria</taxon>
        <taxon>Pseudomonadati</taxon>
        <taxon>Bacteroidota</taxon>
        <taxon>Sphingobacteriia</taxon>
        <taxon>Sphingobacteriales</taxon>
        <taxon>Sphingobacteriaceae</taxon>
        <taxon>Rhinopithecimicrobium</taxon>
    </lineage>
</organism>
<dbReference type="Proteomes" id="UP000679691">
    <property type="component" value="Unassembled WGS sequence"/>
</dbReference>
<dbReference type="GO" id="GO:0000155">
    <property type="term" value="F:phosphorelay sensor kinase activity"/>
    <property type="evidence" value="ECO:0007669"/>
    <property type="project" value="InterPro"/>
</dbReference>
<dbReference type="SMART" id="SM00342">
    <property type="entry name" value="HTH_ARAC"/>
    <property type="match status" value="1"/>
</dbReference>
<dbReference type="GO" id="GO:0003700">
    <property type="term" value="F:DNA-binding transcription factor activity"/>
    <property type="evidence" value="ECO:0007669"/>
    <property type="project" value="InterPro"/>
</dbReference>
<dbReference type="InterPro" id="IPR036097">
    <property type="entry name" value="HisK_dim/P_sf"/>
</dbReference>
<dbReference type="SUPFAM" id="SSF63829">
    <property type="entry name" value="Calcium-dependent phosphotriesterase"/>
    <property type="match status" value="3"/>
</dbReference>
<keyword evidence="3 7" id="KW-0597">Phosphoprotein</keyword>
<dbReference type="EMBL" id="JAGKSB010000001">
    <property type="protein sequence ID" value="MBP3942041.1"/>
    <property type="molecule type" value="Genomic_DNA"/>
</dbReference>
<dbReference type="Pfam" id="PF02518">
    <property type="entry name" value="HATPase_c"/>
    <property type="match status" value="1"/>
</dbReference>
<evidence type="ECO:0000256" key="1">
    <source>
        <dbReference type="ARBA" id="ARBA00000085"/>
    </source>
</evidence>
<keyword evidence="6" id="KW-0804">Transcription</keyword>
<dbReference type="InterPro" id="IPR001789">
    <property type="entry name" value="Sig_transdc_resp-reg_receiver"/>
</dbReference>
<dbReference type="Pfam" id="PF07494">
    <property type="entry name" value="Reg_prop"/>
    <property type="match status" value="1"/>
</dbReference>
<dbReference type="Pfam" id="PF00072">
    <property type="entry name" value="Response_reg"/>
    <property type="match status" value="1"/>
</dbReference>
<dbReference type="InterPro" id="IPR003661">
    <property type="entry name" value="HisK_dim/P_dom"/>
</dbReference>
<dbReference type="SUPFAM" id="SSF46689">
    <property type="entry name" value="Homeodomain-like"/>
    <property type="match status" value="1"/>
</dbReference>
<evidence type="ECO:0000313" key="12">
    <source>
        <dbReference type="EMBL" id="MBP3942041.1"/>
    </source>
</evidence>
<dbReference type="SMART" id="SM00448">
    <property type="entry name" value="REC"/>
    <property type="match status" value="1"/>
</dbReference>
<dbReference type="InterPro" id="IPR036890">
    <property type="entry name" value="HATPase_C_sf"/>
</dbReference>
<dbReference type="InterPro" id="IPR009057">
    <property type="entry name" value="Homeodomain-like_sf"/>
</dbReference>
<dbReference type="PROSITE" id="PS00041">
    <property type="entry name" value="HTH_ARAC_FAMILY_1"/>
    <property type="match status" value="1"/>
</dbReference>
<gene>
    <name evidence="12" type="ORF">J5U18_00430</name>
</gene>
<evidence type="ECO:0000256" key="3">
    <source>
        <dbReference type="ARBA" id="ARBA00022553"/>
    </source>
</evidence>
<evidence type="ECO:0000259" key="11">
    <source>
        <dbReference type="PROSITE" id="PS50110"/>
    </source>
</evidence>
<feature type="signal peptide" evidence="8">
    <location>
        <begin position="1"/>
        <end position="27"/>
    </location>
</feature>
<dbReference type="PROSITE" id="PS50109">
    <property type="entry name" value="HIS_KIN"/>
    <property type="match status" value="1"/>
</dbReference>
<dbReference type="Gene3D" id="2.130.10.10">
    <property type="entry name" value="YVTN repeat-like/Quinoprotein amine dehydrogenase"/>
    <property type="match status" value="2"/>
</dbReference>
<dbReference type="SMART" id="SM00388">
    <property type="entry name" value="HisKA"/>
    <property type="match status" value="1"/>
</dbReference>
<dbReference type="Pfam" id="PF12833">
    <property type="entry name" value="HTH_18"/>
    <property type="match status" value="1"/>
</dbReference>
<dbReference type="FunFam" id="2.60.40.10:FF:000791">
    <property type="entry name" value="Two-component system sensor histidine kinase/response regulator"/>
    <property type="match status" value="1"/>
</dbReference>
<keyword evidence="13" id="KW-1185">Reference proteome</keyword>
<feature type="domain" description="HTH araC/xylS-type" evidence="9">
    <location>
        <begin position="1205"/>
        <end position="1303"/>
    </location>
</feature>
<feature type="domain" description="Response regulatory" evidence="11">
    <location>
        <begin position="1063"/>
        <end position="1178"/>
    </location>
</feature>
<dbReference type="InterPro" id="IPR004358">
    <property type="entry name" value="Sig_transdc_His_kin-like_C"/>
</dbReference>
<dbReference type="InterPro" id="IPR018060">
    <property type="entry name" value="HTH_AraC"/>
</dbReference>
<evidence type="ECO:0000256" key="2">
    <source>
        <dbReference type="ARBA" id="ARBA00012438"/>
    </source>
</evidence>
<evidence type="ECO:0000259" key="9">
    <source>
        <dbReference type="PROSITE" id="PS01124"/>
    </source>
</evidence>
<dbReference type="EC" id="2.7.13.3" evidence="2"/>
<feature type="modified residue" description="4-aspartylphosphate" evidence="7">
    <location>
        <position position="1111"/>
    </location>
</feature>
<evidence type="ECO:0000313" key="13">
    <source>
        <dbReference type="Proteomes" id="UP000679691"/>
    </source>
</evidence>
<dbReference type="Gene3D" id="2.60.40.10">
    <property type="entry name" value="Immunoglobulins"/>
    <property type="match status" value="1"/>
</dbReference>
<dbReference type="InterPro" id="IPR011006">
    <property type="entry name" value="CheY-like_superfamily"/>
</dbReference>
<dbReference type="InterPro" id="IPR013783">
    <property type="entry name" value="Ig-like_fold"/>
</dbReference>
<dbReference type="InterPro" id="IPR015943">
    <property type="entry name" value="WD40/YVTN_repeat-like_dom_sf"/>
</dbReference>
<dbReference type="SUPFAM" id="SSF55874">
    <property type="entry name" value="ATPase domain of HSP90 chaperone/DNA topoisomerase II/histidine kinase"/>
    <property type="match status" value="1"/>
</dbReference>
<dbReference type="CDD" id="cd00082">
    <property type="entry name" value="HisKA"/>
    <property type="match status" value="1"/>
</dbReference>
<reference evidence="12" key="1">
    <citation type="submission" date="2021-03" db="EMBL/GenBank/DDBJ databases">
        <authorList>
            <person name="Lu T."/>
            <person name="Wang Q."/>
            <person name="Han X."/>
        </authorList>
    </citation>
    <scope>NUCLEOTIDE SEQUENCE</scope>
    <source>
        <strain evidence="12">WQ 2009</strain>
    </source>
</reference>
<comment type="caution">
    <text evidence="12">The sequence shown here is derived from an EMBL/GenBank/DDBJ whole genome shotgun (WGS) entry which is preliminary data.</text>
</comment>
<keyword evidence="4" id="KW-0805">Transcription regulation</keyword>
<dbReference type="Gene3D" id="1.10.10.60">
    <property type="entry name" value="Homeodomain-like"/>
    <property type="match status" value="1"/>
</dbReference>
<dbReference type="InterPro" id="IPR011123">
    <property type="entry name" value="Y_Y_Y"/>
</dbReference>
<evidence type="ECO:0000256" key="4">
    <source>
        <dbReference type="ARBA" id="ARBA00023015"/>
    </source>
</evidence>
<sequence length="1310" mass="147302">MMHKRAILCKSILLGVILSFFCRPAIAQENYQFSYIGVEQGLAKSAILSISADADGMLWFAGVNQIHRYNAATLVPMLDELGIPPRYYITKIGFDADNNLYIGTNEGLLIYDQRHERYIKGFDPRGKLLLADNITAITKLPQGQIYVGTSHAVYRVENQTFKLTPLLTAFTATDIAAHPVRKALYMAGKAKFSILGEANSKLTQQVEDRIYKQHKDYVSSIAFDSSHRLWLGTANAGVFYQDDQGVLQQLSQENGLLTSNKVRKVHIDAKQRVLIGTLRGMTSYDYKRKSVRHYQSSPDKKGLSQNSIYDIYESKQGIIFIGTYYGGLTILNPVSKPFSIIKPADLHAASSNIISAMQEDADGLWVCTEAEGVNYFPKDGSKILHISKQLSSNLVKDIYVDSLQQQVYMATYGGGFNTYARATGTLQSYLDRTAIGAPQNYLFSIFKDRNKQLWLGSNAGLLEFDEQTKKIKSVSLQGRTIHKLLQAQDGLLYIATSAGLFYKKPDAPYIYRVAAGKAHNVTALTFDEQQNLLAIIDDKRILYIHRKTGQATSYQPKIHPNVNLVGLLKSQDMLWISTQNGLYSYHLKTHQQHFLSKEDGLPTNEFNERSYYKDARGNLYFGSLDGLVIIDPTQIKFNREAPKVLFTGLALLDRKVSIGDATGILKKSLAETKKIRLAYNQDVFSIDFAVLNYTIPQKNQYAYFLKGVDSDWKTTQQPHITYMNIPAGTYTLYINGANNDGLWNPRAQELVIEVLPAPWKTWWAYLTYLLLLVMLLRYIINTRIARALHQKSEKELKFRLHFFSMISHEIRTPLTLILAPMEQLLRETEALPATQLKLRNVHKNAQSLRFLINEILDFRKIEAGKQKLDVQQVDLPTYLEEIFYLFSDLAWQKNIHYFLADIPPVSAVYFDERQLRKVINNLLSNAIKYSAENGTVYLQVRTQGQHLQIQVVDNGLGIAAAQQAAIFSPFYRAHAGIMEDGSTGIGLLLSKEIMELHGGTLTFESIPVDGLYTTTFTLSLPLGTAHYTALGHAVIQEAVGEPVVKRDDSLYMEGFLENSLQSTLLLVEDNRELRELIKSIVGSYYEVLEAADGQEGFALAKRRLPDLIVTDVMMPLESGLSLAKKLKADSSTSHIPIIMLTALSAEEQQIEGLAAGANAYLSKPFSAHILLLTIQNLLRLTAQNRASFEIAKPQVGAGPDQEFIHQLNTYINEQLSQTDLQVEDIAREMGMSQPVLYKKLKFITGYSVHNYVKAMRLTAGASLLEQGMAVAEVAYSVGFSDRKYFSKEFKKHFSLNPSEYMERSRKNGGA</sequence>
<proteinExistence type="predicted"/>
<dbReference type="InterPro" id="IPR018062">
    <property type="entry name" value="HTH_AraC-typ_CS"/>
</dbReference>
<feature type="domain" description="Histidine kinase" evidence="10">
    <location>
        <begin position="805"/>
        <end position="1024"/>
    </location>
</feature>
<dbReference type="GO" id="GO:0043565">
    <property type="term" value="F:sequence-specific DNA binding"/>
    <property type="evidence" value="ECO:0007669"/>
    <property type="project" value="InterPro"/>
</dbReference>
<evidence type="ECO:0000256" key="6">
    <source>
        <dbReference type="ARBA" id="ARBA00023163"/>
    </source>
</evidence>
<dbReference type="CDD" id="cd00075">
    <property type="entry name" value="HATPase"/>
    <property type="match status" value="1"/>
</dbReference>
<dbReference type="InterPro" id="IPR003594">
    <property type="entry name" value="HATPase_dom"/>
</dbReference>
<evidence type="ECO:0000259" key="10">
    <source>
        <dbReference type="PROSITE" id="PS50109"/>
    </source>
</evidence>
<dbReference type="SMART" id="SM00387">
    <property type="entry name" value="HATPase_c"/>
    <property type="match status" value="1"/>
</dbReference>
<keyword evidence="8" id="KW-0732">Signal</keyword>
<dbReference type="Gene3D" id="3.30.565.10">
    <property type="entry name" value="Histidine kinase-like ATPase, C-terminal domain"/>
    <property type="match status" value="1"/>
</dbReference>
<dbReference type="PANTHER" id="PTHR43547:SF2">
    <property type="entry name" value="HYBRID SIGNAL TRANSDUCTION HISTIDINE KINASE C"/>
    <property type="match status" value="1"/>
</dbReference>
<dbReference type="Pfam" id="PF07495">
    <property type="entry name" value="Y_Y_Y"/>
    <property type="match status" value="1"/>
</dbReference>
<dbReference type="PRINTS" id="PR00344">
    <property type="entry name" value="BCTRLSENSOR"/>
</dbReference>
<dbReference type="SUPFAM" id="SSF52172">
    <property type="entry name" value="CheY-like"/>
    <property type="match status" value="1"/>
</dbReference>
<accession>A0A8T4HB71</accession>
<dbReference type="PANTHER" id="PTHR43547">
    <property type="entry name" value="TWO-COMPONENT HISTIDINE KINASE"/>
    <property type="match status" value="1"/>
</dbReference>
<dbReference type="InterPro" id="IPR005467">
    <property type="entry name" value="His_kinase_dom"/>
</dbReference>
<evidence type="ECO:0000256" key="7">
    <source>
        <dbReference type="PROSITE-ProRule" id="PRU00169"/>
    </source>
</evidence>
<evidence type="ECO:0000256" key="5">
    <source>
        <dbReference type="ARBA" id="ARBA00023125"/>
    </source>
</evidence>
<name>A0A8T4HB71_9SPHI</name>
<evidence type="ECO:0000256" key="8">
    <source>
        <dbReference type="SAM" id="SignalP"/>
    </source>
</evidence>
<dbReference type="Pfam" id="PF00512">
    <property type="entry name" value="HisKA"/>
    <property type="match status" value="1"/>
</dbReference>